<dbReference type="Gene3D" id="1.10.8.100">
    <property type="entry name" value="Ribosomal RNA adenine dimethylase-like, domain 2"/>
    <property type="match status" value="1"/>
</dbReference>
<dbReference type="InterPro" id="IPR020598">
    <property type="entry name" value="rRNA_Ade_methylase_Trfase_N"/>
</dbReference>
<keyword evidence="4 7" id="KW-0808">Transferase</keyword>
<feature type="binding site" evidence="7 8">
    <location>
        <position position="39"/>
    </location>
    <ligand>
        <name>S-adenosyl-L-methionine</name>
        <dbReference type="ChEBI" id="CHEBI:59789"/>
    </ligand>
</feature>
<dbReference type="SUPFAM" id="SSF53335">
    <property type="entry name" value="S-adenosyl-L-methionine-dependent methyltransferases"/>
    <property type="match status" value="1"/>
</dbReference>
<dbReference type="EMBL" id="MHLU01000002">
    <property type="protein sequence ID" value="OGZ20837.1"/>
    <property type="molecule type" value="Genomic_DNA"/>
</dbReference>
<evidence type="ECO:0000256" key="6">
    <source>
        <dbReference type="ARBA" id="ARBA00022884"/>
    </source>
</evidence>
<keyword evidence="3 7" id="KW-0489">Methyltransferase</keyword>
<reference evidence="10 11" key="1">
    <citation type="journal article" date="2016" name="Nat. Commun.">
        <title>Thousands of microbial genomes shed light on interconnected biogeochemical processes in an aquifer system.</title>
        <authorList>
            <person name="Anantharaman K."/>
            <person name="Brown C.T."/>
            <person name="Hug L.A."/>
            <person name="Sharon I."/>
            <person name="Castelle C.J."/>
            <person name="Probst A.J."/>
            <person name="Thomas B.C."/>
            <person name="Singh A."/>
            <person name="Wilkins M.J."/>
            <person name="Karaoz U."/>
            <person name="Brodie E.L."/>
            <person name="Williams K.H."/>
            <person name="Hubbard S.S."/>
            <person name="Banfield J.F."/>
        </authorList>
    </citation>
    <scope>NUCLEOTIDE SEQUENCE [LARGE SCALE GENOMIC DNA]</scope>
</reference>
<sequence>MSTFAKKSLGQHFLRSTHALNKMVEAANITPGDIVLEIGPGKGALTEKLVQAGARVIAVEKDDRCIGLLDETFAHLKKEERPIIIHGDILDENIQRTIFDAKHLGARPYKLVANIPYYITGALFRLFLENLRQPTSLTFLIQKEVAEQIVSRGGKEGILSLSIKAYGEPRYAGKVSRDAFSPPPKVDSAIIHIADISRNKLGKLSDEDFFRVLKAGFRARRKKLLGNLSDGLSLSKITLSEIFLELGISVDIRGEDLALPEWVALAKRLSQK</sequence>
<dbReference type="PROSITE" id="PS51689">
    <property type="entry name" value="SAM_RNA_A_N6_MT"/>
    <property type="match status" value="1"/>
</dbReference>
<evidence type="ECO:0000313" key="10">
    <source>
        <dbReference type="EMBL" id="OGZ20837.1"/>
    </source>
</evidence>
<dbReference type="HAMAP" id="MF_00607">
    <property type="entry name" value="16SrRNA_methyltr_A"/>
    <property type="match status" value="1"/>
</dbReference>
<feature type="binding site" evidence="7 8">
    <location>
        <position position="14"/>
    </location>
    <ligand>
        <name>S-adenosyl-L-methionine</name>
        <dbReference type="ChEBI" id="CHEBI:59789"/>
    </ligand>
</feature>
<dbReference type="NCBIfam" id="TIGR00755">
    <property type="entry name" value="ksgA"/>
    <property type="match status" value="1"/>
</dbReference>
<protein>
    <recommendedName>
        <fullName evidence="7">Ribosomal RNA small subunit methyltransferase A</fullName>
        <ecNumber evidence="7">2.1.1.182</ecNumber>
    </recommendedName>
    <alternativeName>
        <fullName evidence="7">16S rRNA (adenine(1518)-N(6)/adenine(1519)-N(6))-dimethyltransferase</fullName>
    </alternativeName>
    <alternativeName>
        <fullName evidence="7">16S rRNA dimethyladenosine transferase</fullName>
    </alternativeName>
    <alternativeName>
        <fullName evidence="7">16S rRNA dimethylase</fullName>
    </alternativeName>
    <alternativeName>
        <fullName evidence="7">S-adenosylmethionine-6-N', N'-adenosyl(rRNA) dimethyltransferase</fullName>
    </alternativeName>
</protein>
<dbReference type="InterPro" id="IPR023165">
    <property type="entry name" value="rRNA_Ade_diMease-like_C"/>
</dbReference>
<evidence type="ECO:0000256" key="1">
    <source>
        <dbReference type="ARBA" id="ARBA00022490"/>
    </source>
</evidence>
<dbReference type="AlphaFoldDB" id="A0A1G2E4N0"/>
<feature type="binding site" evidence="7 8">
    <location>
        <position position="88"/>
    </location>
    <ligand>
        <name>S-adenosyl-L-methionine</name>
        <dbReference type="ChEBI" id="CHEBI:59789"/>
    </ligand>
</feature>
<feature type="binding site" evidence="7 8">
    <location>
        <position position="60"/>
    </location>
    <ligand>
        <name>S-adenosyl-L-methionine</name>
        <dbReference type="ChEBI" id="CHEBI:59789"/>
    </ligand>
</feature>
<evidence type="ECO:0000256" key="2">
    <source>
        <dbReference type="ARBA" id="ARBA00022552"/>
    </source>
</evidence>
<dbReference type="GO" id="GO:0005829">
    <property type="term" value="C:cytosol"/>
    <property type="evidence" value="ECO:0007669"/>
    <property type="project" value="TreeGrafter"/>
</dbReference>
<keyword evidence="1 7" id="KW-0963">Cytoplasm</keyword>
<evidence type="ECO:0000313" key="11">
    <source>
        <dbReference type="Proteomes" id="UP000178106"/>
    </source>
</evidence>
<dbReference type="PANTHER" id="PTHR11727">
    <property type="entry name" value="DIMETHYLADENOSINE TRANSFERASE"/>
    <property type="match status" value="1"/>
</dbReference>
<name>A0A1G2E4N0_9BACT</name>
<keyword evidence="2 7" id="KW-0698">rRNA processing</keyword>
<dbReference type="PROSITE" id="PS01131">
    <property type="entry name" value="RRNA_A_DIMETH"/>
    <property type="match status" value="1"/>
</dbReference>
<dbReference type="InterPro" id="IPR011530">
    <property type="entry name" value="rRNA_adenine_dimethylase"/>
</dbReference>
<dbReference type="GO" id="GO:0052908">
    <property type="term" value="F:16S rRNA (adenine(1518)-N(6)/adenine(1519)-N(6))-dimethyltransferase activity"/>
    <property type="evidence" value="ECO:0007669"/>
    <property type="project" value="UniProtKB-EC"/>
</dbReference>
<dbReference type="SMART" id="SM00650">
    <property type="entry name" value="rADc"/>
    <property type="match status" value="1"/>
</dbReference>
<evidence type="ECO:0000256" key="4">
    <source>
        <dbReference type="ARBA" id="ARBA00022679"/>
    </source>
</evidence>
<dbReference type="Gene3D" id="3.40.50.150">
    <property type="entry name" value="Vaccinia Virus protein VP39"/>
    <property type="match status" value="1"/>
</dbReference>
<evidence type="ECO:0000256" key="8">
    <source>
        <dbReference type="PROSITE-ProRule" id="PRU01026"/>
    </source>
</evidence>
<gene>
    <name evidence="7" type="primary">rsmA</name>
    <name evidence="7" type="synonym">ksgA</name>
    <name evidence="10" type="ORF">A2494_00905</name>
</gene>
<dbReference type="InterPro" id="IPR001737">
    <property type="entry name" value="KsgA/Erm"/>
</dbReference>
<keyword evidence="6 7" id="KW-0694">RNA-binding</keyword>
<organism evidence="10 11">
    <name type="scientific">Candidatus Lloydbacteria bacterium RIFOXYC12_FULL_46_25</name>
    <dbReference type="NCBI Taxonomy" id="1798670"/>
    <lineage>
        <taxon>Bacteria</taxon>
        <taxon>Candidatus Lloydiibacteriota</taxon>
    </lineage>
</organism>
<comment type="caution">
    <text evidence="10">The sequence shown here is derived from an EMBL/GenBank/DDBJ whole genome shotgun (WGS) entry which is preliminary data.</text>
</comment>
<dbReference type="Proteomes" id="UP000178106">
    <property type="component" value="Unassembled WGS sequence"/>
</dbReference>
<feature type="binding site" evidence="7 8">
    <location>
        <position position="114"/>
    </location>
    <ligand>
        <name>S-adenosyl-L-methionine</name>
        <dbReference type="ChEBI" id="CHEBI:59789"/>
    </ligand>
</feature>
<comment type="subcellular location">
    <subcellularLocation>
        <location evidence="7">Cytoplasm</location>
    </subcellularLocation>
</comment>
<evidence type="ECO:0000256" key="7">
    <source>
        <dbReference type="HAMAP-Rule" id="MF_00607"/>
    </source>
</evidence>
<proteinExistence type="inferred from homology"/>
<accession>A0A1G2E4N0</accession>
<comment type="function">
    <text evidence="7">Specifically dimethylates two adjacent adenosines (A1518 and A1519) in the loop of a conserved hairpin near the 3'-end of 16S rRNA in the 30S particle. May play a critical role in biogenesis of 30S subunits.</text>
</comment>
<evidence type="ECO:0000256" key="3">
    <source>
        <dbReference type="ARBA" id="ARBA00022603"/>
    </source>
</evidence>
<dbReference type="InterPro" id="IPR029063">
    <property type="entry name" value="SAM-dependent_MTases_sf"/>
</dbReference>
<evidence type="ECO:0000256" key="5">
    <source>
        <dbReference type="ARBA" id="ARBA00022691"/>
    </source>
</evidence>
<feature type="domain" description="Ribosomal RNA adenine methylase transferase N-terminal" evidence="9">
    <location>
        <begin position="19"/>
        <end position="197"/>
    </location>
</feature>
<dbReference type="EC" id="2.1.1.182" evidence="7"/>
<comment type="similarity">
    <text evidence="7">Belongs to the class I-like SAM-binding methyltransferase superfamily. rRNA adenine N(6)-methyltransferase family. RsmA subfamily.</text>
</comment>
<comment type="catalytic activity">
    <reaction evidence="7">
        <text>adenosine(1518)/adenosine(1519) in 16S rRNA + 4 S-adenosyl-L-methionine = N(6)-dimethyladenosine(1518)/N(6)-dimethyladenosine(1519) in 16S rRNA + 4 S-adenosyl-L-homocysteine + 4 H(+)</text>
        <dbReference type="Rhea" id="RHEA:19609"/>
        <dbReference type="Rhea" id="RHEA-COMP:10232"/>
        <dbReference type="Rhea" id="RHEA-COMP:10233"/>
        <dbReference type="ChEBI" id="CHEBI:15378"/>
        <dbReference type="ChEBI" id="CHEBI:57856"/>
        <dbReference type="ChEBI" id="CHEBI:59789"/>
        <dbReference type="ChEBI" id="CHEBI:74411"/>
        <dbReference type="ChEBI" id="CHEBI:74493"/>
        <dbReference type="EC" id="2.1.1.182"/>
    </reaction>
</comment>
<evidence type="ECO:0000259" key="9">
    <source>
        <dbReference type="SMART" id="SM00650"/>
    </source>
</evidence>
<dbReference type="GO" id="GO:0003723">
    <property type="term" value="F:RNA binding"/>
    <property type="evidence" value="ECO:0007669"/>
    <property type="project" value="UniProtKB-UniRule"/>
</dbReference>
<dbReference type="PANTHER" id="PTHR11727:SF7">
    <property type="entry name" value="DIMETHYLADENOSINE TRANSFERASE-RELATED"/>
    <property type="match status" value="1"/>
</dbReference>
<dbReference type="InterPro" id="IPR020596">
    <property type="entry name" value="rRNA_Ade_Mease_Trfase_CS"/>
</dbReference>
<dbReference type="CDD" id="cd02440">
    <property type="entry name" value="AdoMet_MTases"/>
    <property type="match status" value="1"/>
</dbReference>
<keyword evidence="5 7" id="KW-0949">S-adenosyl-L-methionine</keyword>
<dbReference type="Pfam" id="PF00398">
    <property type="entry name" value="RrnaAD"/>
    <property type="match status" value="1"/>
</dbReference>
<feature type="binding site" evidence="7 8">
    <location>
        <position position="12"/>
    </location>
    <ligand>
        <name>S-adenosyl-L-methionine</name>
        <dbReference type="ChEBI" id="CHEBI:59789"/>
    </ligand>
</feature>